<dbReference type="PANTHER" id="PTHR11972">
    <property type="entry name" value="NADPH OXIDASE"/>
    <property type="match status" value="1"/>
</dbReference>
<evidence type="ECO:0000256" key="5">
    <source>
        <dbReference type="ARBA" id="ARBA00022837"/>
    </source>
</evidence>
<dbReference type="CDD" id="cd06186">
    <property type="entry name" value="NOX_Duox_like_FAD_NADP"/>
    <property type="match status" value="2"/>
</dbReference>
<dbReference type="Pfam" id="PF13499">
    <property type="entry name" value="EF-hand_7"/>
    <property type="match status" value="1"/>
</dbReference>
<feature type="domain" description="EF-hand" evidence="11">
    <location>
        <begin position="19"/>
        <end position="54"/>
    </location>
</feature>
<feature type="transmembrane region" description="Helical" evidence="10">
    <location>
        <begin position="405"/>
        <end position="427"/>
    </location>
</feature>
<dbReference type="Gene3D" id="2.40.30.10">
    <property type="entry name" value="Translation factors"/>
    <property type="match status" value="1"/>
</dbReference>
<dbReference type="Pfam" id="PF08022">
    <property type="entry name" value="FAD_binding_8"/>
    <property type="match status" value="1"/>
</dbReference>
<accession>A0ABM1J4T3</accession>
<dbReference type="SFLD" id="SFLDS00052">
    <property type="entry name" value="Ferric_Reductase_Domain"/>
    <property type="match status" value="1"/>
</dbReference>
<dbReference type="SFLD" id="SFLDG01169">
    <property type="entry name" value="NADPH_oxidase_subgroup_(NOX)"/>
    <property type="match status" value="1"/>
</dbReference>
<keyword evidence="4" id="KW-0274">FAD</keyword>
<dbReference type="SUPFAM" id="SSF52343">
    <property type="entry name" value="Ferredoxin reductase-like, C-terminal NADP-linked domain"/>
    <property type="match status" value="1"/>
</dbReference>
<protein>
    <submittedName>
        <fullName evidence="14">NADPH oxidase 5</fullName>
    </submittedName>
</protein>
<gene>
    <name evidence="14" type="primary">LOC107072226</name>
</gene>
<keyword evidence="2" id="KW-0285">Flavoprotein</keyword>
<name>A0ABM1J4T3_POLDO</name>
<dbReference type="Gene3D" id="3.40.50.80">
    <property type="entry name" value="Nucleotide-binding domain of ferredoxin-NADP reductase (FNR) module"/>
    <property type="match status" value="1"/>
</dbReference>
<dbReference type="PROSITE" id="PS51384">
    <property type="entry name" value="FAD_FR"/>
    <property type="match status" value="1"/>
</dbReference>
<evidence type="ECO:0000256" key="7">
    <source>
        <dbReference type="ARBA" id="ARBA00022989"/>
    </source>
</evidence>
<dbReference type="InterPro" id="IPR013121">
    <property type="entry name" value="Fe_red_NAD-bd_6"/>
</dbReference>
<feature type="domain" description="EF-hand" evidence="11">
    <location>
        <begin position="162"/>
        <end position="197"/>
    </location>
</feature>
<dbReference type="PRINTS" id="PR00450">
    <property type="entry name" value="RECOVERIN"/>
</dbReference>
<evidence type="ECO:0000256" key="10">
    <source>
        <dbReference type="SAM" id="Phobius"/>
    </source>
</evidence>
<feature type="domain" description="FAD-binding FR-type" evidence="12">
    <location>
        <begin position="524"/>
        <end position="641"/>
    </location>
</feature>
<reference evidence="14" key="1">
    <citation type="submission" date="2025-08" db="UniProtKB">
        <authorList>
            <consortium name="RefSeq"/>
        </authorList>
    </citation>
    <scope>IDENTIFICATION</scope>
    <source>
        <tissue evidence="14">Whole body</tissue>
    </source>
</reference>
<evidence type="ECO:0000259" key="11">
    <source>
        <dbReference type="PROSITE" id="PS50222"/>
    </source>
</evidence>
<dbReference type="InterPro" id="IPR017938">
    <property type="entry name" value="Riboflavin_synthase-like_b-brl"/>
</dbReference>
<feature type="transmembrane region" description="Helical" evidence="10">
    <location>
        <begin position="462"/>
        <end position="481"/>
    </location>
</feature>
<keyword evidence="7 10" id="KW-1133">Transmembrane helix</keyword>
<evidence type="ECO:0000256" key="9">
    <source>
        <dbReference type="ARBA" id="ARBA00023136"/>
    </source>
</evidence>
<proteinExistence type="predicted"/>
<dbReference type="InterPro" id="IPR039261">
    <property type="entry name" value="FNR_nucleotide-bd"/>
</dbReference>
<evidence type="ECO:0000256" key="2">
    <source>
        <dbReference type="ARBA" id="ARBA00022630"/>
    </source>
</evidence>
<dbReference type="SUPFAM" id="SSF63380">
    <property type="entry name" value="Riboflavin synthase domain-like"/>
    <property type="match status" value="1"/>
</dbReference>
<dbReference type="GeneID" id="107072226"/>
<dbReference type="SMART" id="SM00054">
    <property type="entry name" value="EFh"/>
    <property type="match status" value="4"/>
</dbReference>
<dbReference type="Pfam" id="PF00036">
    <property type="entry name" value="EF-hand_1"/>
    <property type="match status" value="1"/>
</dbReference>
<feature type="domain" description="EF-hand" evidence="11">
    <location>
        <begin position="198"/>
        <end position="233"/>
    </location>
</feature>
<evidence type="ECO:0000256" key="8">
    <source>
        <dbReference type="ARBA" id="ARBA00023002"/>
    </source>
</evidence>
<keyword evidence="13" id="KW-1185">Reference proteome</keyword>
<sequence length="1084" mass="125607">MVLCITCITKIENGTNVESPNILLEKLFGLFDQDRDELLKQEEWIEFMKGRLTNEKQQDFIDQIESVAFVLCADKPLNLTSFVQLFCAKGVVDKLFRLIDQENCGYVTKIQIMEFINDVSNPRPRGGFDKRSLEWLENIFKQTVGNQKEISREEFKKIVTSKNPFFTERVFQIFDKDNSGTISLQEFIDAMNEFSGKSADDKIKFLFRVYDIDDDGFIQYRELEHVMRACMEENGMKFSDEQIEELTIALFEDADTCNRGAITFEGLKKQLEKHDGFLENLTISIDRWLVPPKPKDTKKSFGGFLSSLQPHQLTMPYIKNNYVYITFICIILFINLILFVKRIIEYRQSNFYVILARACGQCLNFNCTLVLILMLRQCITFLRINGFSSILPLDHHIYLHKMTGILIIIFGFFHTIMHLLNFGIVVVNDEKLNNSNYTMAEWLFTTKPKLFGLVEGCANPTGIALIVILIIMTVCSLPFVRRGGCFEIFYWTHLLYVPFWIIMIFHGPNFWKWFIVPGTIYLLERIRRLVWLRSQRGKTYIKSGLLLPSKVIHLEIKRPPNFDFHPGDYVFVNIPVIARYEWHPFTISSAPELKDYIWVHIRALGGWTNTVYLYFEREHLKLHRGDDLSVDDANSNNVNLTRKKSFLGVNIGKKNRDDSYTLSDSRGIDNLVFVDDVKASSSSNSTINDSGKFLKTPECTPKMIKMTEEPKLRQFLLASKIPLEKSFSVPDMQTRNKNKQRLIALRDYGRSESEKSFDESQISRASTKVLGRAYLSPQNKSLAESVRYMRTKPTIVAFETPSLENYKYDETTNTNNSSMIITENTNYTSATCSNRQEAAEEGRLNNINEETKKMNKMKSIEIKIETASNTTIDYPVGKPLEIFLDGPYGAPSSHIFQAQHAVLIATGIGVTPFASILRSIMHRYWEARQTCPNCQYSWANEIPPTIMHLRKVDFFWINRDQHSFEWFVNLLSQLEMEQAELGNAVEPFLEMYMYITSALQRNDMKAVGLQMAMDLLHEKEKRDLITGLKTRTNAGRPNWNKVFNQLQDKKKGKITVFYCGPPQLAKILRHKCDQFGFKFRKESF</sequence>
<dbReference type="Pfam" id="PF01794">
    <property type="entry name" value="Ferric_reduct"/>
    <property type="match status" value="1"/>
</dbReference>
<dbReference type="PANTHER" id="PTHR11972:SF58">
    <property type="entry name" value="NADPH OXIDASE 5"/>
    <property type="match status" value="1"/>
</dbReference>
<dbReference type="InterPro" id="IPR002048">
    <property type="entry name" value="EF_hand_dom"/>
</dbReference>
<dbReference type="InterPro" id="IPR018247">
    <property type="entry name" value="EF_Hand_1_Ca_BS"/>
</dbReference>
<dbReference type="SUPFAM" id="SSF47473">
    <property type="entry name" value="EF-hand"/>
    <property type="match status" value="2"/>
</dbReference>
<evidence type="ECO:0000256" key="3">
    <source>
        <dbReference type="ARBA" id="ARBA00022692"/>
    </source>
</evidence>
<dbReference type="Proteomes" id="UP000694924">
    <property type="component" value="Unplaced"/>
</dbReference>
<dbReference type="Pfam" id="PF08030">
    <property type="entry name" value="NAD_binding_6"/>
    <property type="match status" value="1"/>
</dbReference>
<dbReference type="CDD" id="cd00051">
    <property type="entry name" value="EFh"/>
    <property type="match status" value="2"/>
</dbReference>
<dbReference type="InterPro" id="IPR013130">
    <property type="entry name" value="Fe3_Rdtase_TM_dom"/>
</dbReference>
<evidence type="ECO:0000313" key="13">
    <source>
        <dbReference type="Proteomes" id="UP000694924"/>
    </source>
</evidence>
<evidence type="ECO:0000313" key="14">
    <source>
        <dbReference type="RefSeq" id="XP_015187471.1"/>
    </source>
</evidence>
<feature type="transmembrane region" description="Helical" evidence="10">
    <location>
        <begin position="322"/>
        <end position="340"/>
    </location>
</feature>
<evidence type="ECO:0000256" key="4">
    <source>
        <dbReference type="ARBA" id="ARBA00022827"/>
    </source>
</evidence>
<feature type="transmembrane region" description="Helical" evidence="10">
    <location>
        <begin position="488"/>
        <end position="504"/>
    </location>
</feature>
<dbReference type="PROSITE" id="PS50222">
    <property type="entry name" value="EF_HAND_2"/>
    <property type="match status" value="3"/>
</dbReference>
<keyword evidence="3 10" id="KW-0812">Transmembrane</keyword>
<organism evidence="13 14">
    <name type="scientific">Polistes dominula</name>
    <name type="common">European paper wasp</name>
    <name type="synonym">Vespa dominula</name>
    <dbReference type="NCBI Taxonomy" id="743375"/>
    <lineage>
        <taxon>Eukaryota</taxon>
        <taxon>Metazoa</taxon>
        <taxon>Ecdysozoa</taxon>
        <taxon>Arthropoda</taxon>
        <taxon>Hexapoda</taxon>
        <taxon>Insecta</taxon>
        <taxon>Pterygota</taxon>
        <taxon>Neoptera</taxon>
        <taxon>Endopterygota</taxon>
        <taxon>Hymenoptera</taxon>
        <taxon>Apocrita</taxon>
        <taxon>Aculeata</taxon>
        <taxon>Vespoidea</taxon>
        <taxon>Vespidae</taxon>
        <taxon>Polistinae</taxon>
        <taxon>Polistini</taxon>
        <taxon>Polistes</taxon>
    </lineage>
</organism>
<keyword evidence="5" id="KW-0106">Calcium</keyword>
<keyword evidence="6" id="KW-0521">NADP</keyword>
<keyword evidence="8" id="KW-0560">Oxidoreductase</keyword>
<dbReference type="InterPro" id="IPR050369">
    <property type="entry name" value="RBOH/FRE"/>
</dbReference>
<evidence type="ECO:0000256" key="6">
    <source>
        <dbReference type="ARBA" id="ARBA00022857"/>
    </source>
</evidence>
<evidence type="ECO:0000256" key="1">
    <source>
        <dbReference type="ARBA" id="ARBA00004141"/>
    </source>
</evidence>
<evidence type="ECO:0000259" key="12">
    <source>
        <dbReference type="PROSITE" id="PS51384"/>
    </source>
</evidence>
<dbReference type="InterPro" id="IPR011992">
    <property type="entry name" value="EF-hand-dom_pair"/>
</dbReference>
<dbReference type="InterPro" id="IPR017927">
    <property type="entry name" value="FAD-bd_FR_type"/>
</dbReference>
<keyword evidence="9 10" id="KW-0472">Membrane</keyword>
<dbReference type="PROSITE" id="PS00018">
    <property type="entry name" value="EF_HAND_1"/>
    <property type="match status" value="2"/>
</dbReference>
<dbReference type="InterPro" id="IPR013112">
    <property type="entry name" value="FAD-bd_8"/>
</dbReference>
<dbReference type="Gene3D" id="1.10.238.10">
    <property type="entry name" value="EF-hand"/>
    <property type="match status" value="2"/>
</dbReference>
<dbReference type="RefSeq" id="XP_015187471.1">
    <property type="nucleotide sequence ID" value="XM_015331985.1"/>
</dbReference>
<comment type="subcellular location">
    <subcellularLocation>
        <location evidence="1">Membrane</location>
        <topology evidence="1">Multi-pass membrane protein</topology>
    </subcellularLocation>
</comment>